<keyword evidence="1" id="KW-1133">Transmembrane helix</keyword>
<protein>
    <submittedName>
        <fullName evidence="2">Uncharacterized protein</fullName>
    </submittedName>
</protein>
<keyword evidence="3" id="KW-1185">Reference proteome</keyword>
<dbReference type="Proteomes" id="UP000581688">
    <property type="component" value="Unassembled WGS sequence"/>
</dbReference>
<organism evidence="2 3">
    <name type="scientific">Salirhabdus euzebyi</name>
    <dbReference type="NCBI Taxonomy" id="394506"/>
    <lineage>
        <taxon>Bacteria</taxon>
        <taxon>Bacillati</taxon>
        <taxon>Bacillota</taxon>
        <taxon>Bacilli</taxon>
        <taxon>Bacillales</taxon>
        <taxon>Bacillaceae</taxon>
        <taxon>Salirhabdus</taxon>
    </lineage>
</organism>
<reference evidence="2 3" key="1">
    <citation type="submission" date="2020-08" db="EMBL/GenBank/DDBJ databases">
        <title>Genomic Encyclopedia of Type Strains, Phase IV (KMG-IV): sequencing the most valuable type-strain genomes for metagenomic binning, comparative biology and taxonomic classification.</title>
        <authorList>
            <person name="Goeker M."/>
        </authorList>
    </citation>
    <scope>NUCLEOTIDE SEQUENCE [LARGE SCALE GENOMIC DNA]</scope>
    <source>
        <strain evidence="2 3">DSM 19612</strain>
    </source>
</reference>
<keyword evidence="1" id="KW-0812">Transmembrane</keyword>
<proteinExistence type="predicted"/>
<dbReference type="EMBL" id="JACHGH010000002">
    <property type="protein sequence ID" value="MBB6452552.1"/>
    <property type="molecule type" value="Genomic_DNA"/>
</dbReference>
<dbReference type="InterPro" id="IPR048147">
    <property type="entry name" value="CBO0543-like"/>
</dbReference>
<name>A0A841Q278_9BACI</name>
<gene>
    <name evidence="2" type="ORF">HNQ94_000997</name>
</gene>
<feature type="transmembrane region" description="Helical" evidence="1">
    <location>
        <begin position="92"/>
        <end position="113"/>
    </location>
</feature>
<comment type="caution">
    <text evidence="2">The sequence shown here is derived from an EMBL/GenBank/DDBJ whole genome shotgun (WGS) entry which is preliminary data.</text>
</comment>
<evidence type="ECO:0000256" key="1">
    <source>
        <dbReference type="SAM" id="Phobius"/>
    </source>
</evidence>
<evidence type="ECO:0000313" key="3">
    <source>
        <dbReference type="Proteomes" id="UP000581688"/>
    </source>
</evidence>
<accession>A0A841Q278</accession>
<feature type="transmembrane region" description="Helical" evidence="1">
    <location>
        <begin position="125"/>
        <end position="144"/>
    </location>
</feature>
<feature type="transmembrane region" description="Helical" evidence="1">
    <location>
        <begin position="34"/>
        <end position="55"/>
    </location>
</feature>
<dbReference type="RefSeq" id="WP_174494801.1">
    <property type="nucleotide sequence ID" value="NZ_CADDWK010000002.1"/>
</dbReference>
<keyword evidence="1" id="KW-0472">Membrane</keyword>
<sequence>MSRDQLLKEIEVLDSSLTDLVLEHWNRFGHLGTWQFWFTFGFLLVPLIITVIFIDRKRIFQIAFYGYSFHIMVVYLDVFFTRNNFWSHPYHLIPYVPVSIPIDGAFVPVAFMFAYQYAVKQNKNFYLIAIFTATVVSLIAFIWIKLELLELYRGMNIFHIFLLDVGMAILAYWFTLLFLKLKKT</sequence>
<evidence type="ECO:0000313" key="2">
    <source>
        <dbReference type="EMBL" id="MBB6452552.1"/>
    </source>
</evidence>
<dbReference type="NCBIfam" id="NF041644">
    <property type="entry name" value="CBO0543_fam"/>
    <property type="match status" value="1"/>
</dbReference>
<dbReference type="AlphaFoldDB" id="A0A841Q278"/>
<feature type="transmembrane region" description="Helical" evidence="1">
    <location>
        <begin position="62"/>
        <end position="80"/>
    </location>
</feature>
<feature type="transmembrane region" description="Helical" evidence="1">
    <location>
        <begin position="156"/>
        <end position="179"/>
    </location>
</feature>